<dbReference type="Pfam" id="PF13185">
    <property type="entry name" value="GAF_2"/>
    <property type="match status" value="1"/>
</dbReference>
<keyword evidence="7" id="KW-1185">Reference proteome</keyword>
<keyword evidence="1" id="KW-0808">Transferase</keyword>
<keyword evidence="4" id="KW-0804">Transcription</keyword>
<evidence type="ECO:0000256" key="1">
    <source>
        <dbReference type="ARBA" id="ARBA00022679"/>
    </source>
</evidence>
<accession>A0ABV6E2W8</accession>
<gene>
    <name evidence="6" type="ORF">ACFFJG_12420</name>
</gene>
<sequence>MSIDDLALAQSLRRLATSREDNGSVVSVLENVVQACVDLFGIGGAGLMIADEQDLLRYVAASDGPGRVLEETEASAGEGPCTESYVTSRVVTSSDVTAEHDRWPILAKTMADLPVRAVLGVPVRLGGVPVGTLDVYCEDEHEWDDSEVAALTRYAEVIATTLTAALQAHTAGELARQLQYALDYRVVIERAVGYLMARQQLDAVAAFNALRGAARSRRSKIGLVAEHVLDTGALPG</sequence>
<evidence type="ECO:0000313" key="6">
    <source>
        <dbReference type="EMBL" id="MFC0223288.1"/>
    </source>
</evidence>
<organism evidence="6 7">
    <name type="scientific">Nocardioides zeicaulis</name>
    <dbReference type="NCBI Taxonomy" id="1776857"/>
    <lineage>
        <taxon>Bacteria</taxon>
        <taxon>Bacillati</taxon>
        <taxon>Actinomycetota</taxon>
        <taxon>Actinomycetes</taxon>
        <taxon>Propionibacteriales</taxon>
        <taxon>Nocardioidaceae</taxon>
        <taxon>Nocardioides</taxon>
    </lineage>
</organism>
<reference evidence="6 7" key="1">
    <citation type="submission" date="2024-09" db="EMBL/GenBank/DDBJ databases">
        <authorList>
            <person name="Sun Q."/>
            <person name="Mori K."/>
        </authorList>
    </citation>
    <scope>NUCLEOTIDE SEQUENCE [LARGE SCALE GENOMIC DNA]</scope>
    <source>
        <strain evidence="6 7">CCM 8654</strain>
    </source>
</reference>
<dbReference type="Proteomes" id="UP001589698">
    <property type="component" value="Unassembled WGS sequence"/>
</dbReference>
<keyword evidence="2" id="KW-0418">Kinase</keyword>
<evidence type="ECO:0000259" key="5">
    <source>
        <dbReference type="PROSITE" id="PS50921"/>
    </source>
</evidence>
<keyword evidence="3" id="KW-0805">Transcription regulation</keyword>
<dbReference type="Gene3D" id="1.10.10.10">
    <property type="entry name" value="Winged helix-like DNA-binding domain superfamily/Winged helix DNA-binding domain"/>
    <property type="match status" value="1"/>
</dbReference>
<dbReference type="InterPro" id="IPR029016">
    <property type="entry name" value="GAF-like_dom_sf"/>
</dbReference>
<protein>
    <submittedName>
        <fullName evidence="6">GAF and ANTAR domain-containing protein</fullName>
    </submittedName>
</protein>
<dbReference type="SUPFAM" id="SSF52172">
    <property type="entry name" value="CheY-like"/>
    <property type="match status" value="1"/>
</dbReference>
<evidence type="ECO:0000313" key="7">
    <source>
        <dbReference type="Proteomes" id="UP001589698"/>
    </source>
</evidence>
<dbReference type="EMBL" id="JBHLXH010000001">
    <property type="protein sequence ID" value="MFC0223288.1"/>
    <property type="molecule type" value="Genomic_DNA"/>
</dbReference>
<dbReference type="SUPFAM" id="SSF55781">
    <property type="entry name" value="GAF domain-like"/>
    <property type="match status" value="1"/>
</dbReference>
<comment type="caution">
    <text evidence="6">The sequence shown here is derived from an EMBL/GenBank/DDBJ whole genome shotgun (WGS) entry which is preliminary data.</text>
</comment>
<evidence type="ECO:0000256" key="3">
    <source>
        <dbReference type="ARBA" id="ARBA00023015"/>
    </source>
</evidence>
<dbReference type="InterPro" id="IPR003018">
    <property type="entry name" value="GAF"/>
</dbReference>
<proteinExistence type="predicted"/>
<evidence type="ECO:0000256" key="2">
    <source>
        <dbReference type="ARBA" id="ARBA00022777"/>
    </source>
</evidence>
<dbReference type="Pfam" id="PF03861">
    <property type="entry name" value="ANTAR"/>
    <property type="match status" value="1"/>
</dbReference>
<dbReference type="PROSITE" id="PS50921">
    <property type="entry name" value="ANTAR"/>
    <property type="match status" value="1"/>
</dbReference>
<dbReference type="InterPro" id="IPR036388">
    <property type="entry name" value="WH-like_DNA-bd_sf"/>
</dbReference>
<dbReference type="PIRSF" id="PIRSF036625">
    <property type="entry name" value="GAF_ANTAR"/>
    <property type="match status" value="1"/>
</dbReference>
<evidence type="ECO:0000256" key="4">
    <source>
        <dbReference type="ARBA" id="ARBA00023163"/>
    </source>
</evidence>
<dbReference type="SMART" id="SM00065">
    <property type="entry name" value="GAF"/>
    <property type="match status" value="1"/>
</dbReference>
<name>A0ABV6E2W8_9ACTN</name>
<dbReference type="InterPro" id="IPR011006">
    <property type="entry name" value="CheY-like_superfamily"/>
</dbReference>
<dbReference type="RefSeq" id="WP_378519042.1">
    <property type="nucleotide sequence ID" value="NZ_CBCSDI010000020.1"/>
</dbReference>
<dbReference type="InterPro" id="IPR012074">
    <property type="entry name" value="GAF_ANTAR"/>
</dbReference>
<feature type="domain" description="ANTAR" evidence="5">
    <location>
        <begin position="168"/>
        <end position="229"/>
    </location>
</feature>
<dbReference type="InterPro" id="IPR005561">
    <property type="entry name" value="ANTAR"/>
</dbReference>
<dbReference type="SMART" id="SM01012">
    <property type="entry name" value="ANTAR"/>
    <property type="match status" value="1"/>
</dbReference>
<dbReference type="Gene3D" id="3.30.450.40">
    <property type="match status" value="1"/>
</dbReference>